<dbReference type="EMBL" id="IACI01046123">
    <property type="protein sequence ID" value="LAA24417.1"/>
    <property type="molecule type" value="Transcribed_RNA"/>
</dbReference>
<accession>A0A2H6N4Y3</accession>
<name>A0A2H6N4Y3_9SAUR</name>
<sequence>MKRRLMNVDLDFKKVLDCKNGMEKDVVDLLLKMPEHENDTENNAKMDLQVNQKRDLESLNTLDLQKECVVPRKLLLIRDNKEELIKLFLAKDKTNVIRTELMGYCLMGKIMFKKK</sequence>
<dbReference type="EMBL" id="IACI01046124">
    <property type="protein sequence ID" value="LAA24419.1"/>
    <property type="molecule type" value="Transcribed_RNA"/>
</dbReference>
<reference evidence="1" key="1">
    <citation type="submission" date="2017-07" db="EMBL/GenBank/DDBJ databases">
        <authorList>
            <person name="Mikheyev A."/>
            <person name="Grau M."/>
        </authorList>
    </citation>
    <scope>NUCLEOTIDE SEQUENCE</scope>
    <source>
        <tissue evidence="1">Venom_gland</tissue>
    </source>
</reference>
<evidence type="ECO:0000313" key="1">
    <source>
        <dbReference type="EMBL" id="LAA24419.1"/>
    </source>
</evidence>
<organism evidence="1">
    <name type="scientific">Micrurus carvalhoi</name>
    <dbReference type="NCBI Taxonomy" id="3147026"/>
    <lineage>
        <taxon>Eukaryota</taxon>
        <taxon>Metazoa</taxon>
        <taxon>Chordata</taxon>
        <taxon>Craniata</taxon>
        <taxon>Vertebrata</taxon>
        <taxon>Euteleostomi</taxon>
        <taxon>Lepidosauria</taxon>
        <taxon>Squamata</taxon>
        <taxon>Bifurcata</taxon>
        <taxon>Unidentata</taxon>
        <taxon>Episquamata</taxon>
        <taxon>Toxicofera</taxon>
        <taxon>Serpentes</taxon>
        <taxon>Colubroidea</taxon>
        <taxon>Elapidae</taxon>
        <taxon>Elapinae</taxon>
        <taxon>Micrurus</taxon>
    </lineage>
</organism>
<dbReference type="AlphaFoldDB" id="A0A2H6N4Y3"/>
<proteinExistence type="predicted"/>
<protein>
    <submittedName>
        <fullName evidence="1">Uncharacterized protein</fullName>
    </submittedName>
</protein>
<reference evidence="1" key="2">
    <citation type="submission" date="2017-12" db="EMBL/GenBank/DDBJ databases">
        <title>Coralsnake Venomics: Analyses of Venom Gland Transcriptomes and Proteomes of Six Brazilian Taxa.</title>
        <authorList>
            <person name="Aird S.D."/>
            <person name="Jorge da Silva N."/>
            <person name="Qiu L."/>
            <person name="Villar-Briones A."/>
            <person name="Aparecida-Saddi V."/>
            <person name="Campos-Telles M.P."/>
            <person name="Grau M."/>
            <person name="Mikheyev A.S."/>
        </authorList>
    </citation>
    <scope>NUCLEOTIDE SEQUENCE</scope>
    <source>
        <tissue evidence="1">Venom_gland</tissue>
    </source>
</reference>